<dbReference type="Proteomes" id="UP001600941">
    <property type="component" value="Unassembled WGS sequence"/>
</dbReference>
<reference evidence="1 2" key="1">
    <citation type="submission" date="2024-04" db="EMBL/GenBank/DDBJ databases">
        <title>Defined microbial consortia suppress multidrug-resistant proinflammatory Enterobacteriaceae via ecological control.</title>
        <authorList>
            <person name="Furuichi M."/>
            <person name="Kawaguchi T."/>
            <person name="Pust M."/>
            <person name="Yasuma K."/>
            <person name="Plichta D."/>
            <person name="Hasegawa N."/>
            <person name="Ohya T."/>
            <person name="Bhattarai S."/>
            <person name="Sasajima S."/>
            <person name="Aoto Y."/>
            <person name="Tuganbaev T."/>
            <person name="Yaginuma M."/>
            <person name="Ueda M."/>
            <person name="Okahashi N."/>
            <person name="Amafuji K."/>
            <person name="Kiridooshi Y."/>
            <person name="Sugita K."/>
            <person name="Strazar M."/>
            <person name="Skelly A."/>
            <person name="Suda W."/>
            <person name="Hattori M."/>
            <person name="Nakamoto N."/>
            <person name="Caballero S."/>
            <person name="Norman J."/>
            <person name="Olle B."/>
            <person name="Tanoue T."/>
            <person name="Arita M."/>
            <person name="Bucci V."/>
            <person name="Atarashi K."/>
            <person name="Xavier R."/>
            <person name="Honda K."/>
        </authorList>
    </citation>
    <scope>NUCLEOTIDE SEQUENCE [LARGE SCALE GENOMIC DNA]</scope>
    <source>
        <strain evidence="2">k34-0107-D12</strain>
    </source>
</reference>
<proteinExistence type="predicted"/>
<name>A0ABQ0BSF8_9FIRM</name>
<keyword evidence="2" id="KW-1185">Reference proteome</keyword>
<comment type="caution">
    <text evidence="1">The sequence shown here is derived from an EMBL/GenBank/DDBJ whole genome shotgun (WGS) entry which is preliminary data.</text>
</comment>
<dbReference type="RefSeq" id="WP_207727882.1">
    <property type="nucleotide sequence ID" value="NZ_BAABZQ010000001.1"/>
</dbReference>
<evidence type="ECO:0000313" key="2">
    <source>
        <dbReference type="Proteomes" id="UP001600941"/>
    </source>
</evidence>
<sequence length="82" mass="8672">MIQAGRINITPKANMPTTKHLTFPKPFKEQAIVSLTPVSGVPGQKVLGVGTLNNTSEGCDVVLTRTETTETVVAWIAIGPAK</sequence>
<evidence type="ECO:0000313" key="1">
    <source>
        <dbReference type="EMBL" id="GAA6499476.1"/>
    </source>
</evidence>
<accession>A0ABQ0BSF8</accession>
<gene>
    <name evidence="1" type="ORF">K340107D12_22920</name>
</gene>
<protein>
    <recommendedName>
        <fullName evidence="3">H-type lectin domain-containing protein</fullName>
    </recommendedName>
</protein>
<organism evidence="1 2">
    <name type="scientific">Blautia parvula</name>
    <dbReference type="NCBI Taxonomy" id="2877527"/>
    <lineage>
        <taxon>Bacteria</taxon>
        <taxon>Bacillati</taxon>
        <taxon>Bacillota</taxon>
        <taxon>Clostridia</taxon>
        <taxon>Lachnospirales</taxon>
        <taxon>Lachnospiraceae</taxon>
        <taxon>Blautia</taxon>
    </lineage>
</organism>
<evidence type="ECO:0008006" key="3">
    <source>
        <dbReference type="Google" id="ProtNLM"/>
    </source>
</evidence>
<dbReference type="EMBL" id="BAABZQ010000001">
    <property type="protein sequence ID" value="GAA6499476.1"/>
    <property type="molecule type" value="Genomic_DNA"/>
</dbReference>